<keyword evidence="3" id="KW-1185">Reference proteome</keyword>
<dbReference type="EMBL" id="JBANMG010000007">
    <property type="protein sequence ID" value="KAK6950655.1"/>
    <property type="molecule type" value="Genomic_DNA"/>
</dbReference>
<proteinExistence type="predicted"/>
<dbReference type="Proteomes" id="UP001369815">
    <property type="component" value="Unassembled WGS sequence"/>
</dbReference>
<dbReference type="AlphaFoldDB" id="A0AAX6MDD7"/>
<reference evidence="2 3" key="1">
    <citation type="journal article" date="2024" name="Front Chem Biol">
        <title>Unveiling the potential of Daldinia eschscholtzii MFLUCC 19-0629 through bioactivity and bioinformatics studies for enhanced sustainable agriculture production.</title>
        <authorList>
            <person name="Brooks S."/>
            <person name="Weaver J.A."/>
            <person name="Klomchit A."/>
            <person name="Alharthi S.A."/>
            <person name="Onlamun T."/>
            <person name="Nurani R."/>
            <person name="Vong T.K."/>
            <person name="Alberti F."/>
            <person name="Greco C."/>
        </authorList>
    </citation>
    <scope>NUCLEOTIDE SEQUENCE [LARGE SCALE GENOMIC DNA]</scope>
    <source>
        <strain evidence="2">MFLUCC 19-0629</strain>
    </source>
</reference>
<evidence type="ECO:0000313" key="3">
    <source>
        <dbReference type="Proteomes" id="UP001369815"/>
    </source>
</evidence>
<accession>A0AAX6MDD7</accession>
<gene>
    <name evidence="2" type="ORF">Daesc_007179</name>
</gene>
<protein>
    <submittedName>
        <fullName evidence="2">Uncharacterized protein</fullName>
    </submittedName>
</protein>
<name>A0AAX6MDD7_9PEZI</name>
<feature type="region of interest" description="Disordered" evidence="1">
    <location>
        <begin position="1"/>
        <end position="24"/>
    </location>
</feature>
<organism evidence="2 3">
    <name type="scientific">Daldinia eschscholtzii</name>
    <dbReference type="NCBI Taxonomy" id="292717"/>
    <lineage>
        <taxon>Eukaryota</taxon>
        <taxon>Fungi</taxon>
        <taxon>Dikarya</taxon>
        <taxon>Ascomycota</taxon>
        <taxon>Pezizomycotina</taxon>
        <taxon>Sordariomycetes</taxon>
        <taxon>Xylariomycetidae</taxon>
        <taxon>Xylariales</taxon>
        <taxon>Hypoxylaceae</taxon>
        <taxon>Daldinia</taxon>
    </lineage>
</organism>
<feature type="compositionally biased region" description="Basic and acidic residues" evidence="1">
    <location>
        <begin position="14"/>
        <end position="24"/>
    </location>
</feature>
<evidence type="ECO:0000256" key="1">
    <source>
        <dbReference type="SAM" id="MobiDB-lite"/>
    </source>
</evidence>
<comment type="caution">
    <text evidence="2">The sequence shown here is derived from an EMBL/GenBank/DDBJ whole genome shotgun (WGS) entry which is preliminary data.</text>
</comment>
<evidence type="ECO:0000313" key="2">
    <source>
        <dbReference type="EMBL" id="KAK6950655.1"/>
    </source>
</evidence>
<sequence length="213" mass="24385">METKAKPKAFLNTTHRDKSLDSNKEGHYRSLTAINLPAMSCKTEREWERGRGTGFNSEDMGNLSQAHHLLSIAIAARQVHTNRYFRDDHCEGHQMRVYWLQSERSDIERSILLAGFGILGEREAAQGIKKSLIETLEKVTEELPECEFHTLIEDLPAIEIVPEDTPGARTQATDQAAIIARREEYDPVDWSSNEPMDEVKMQKWTKAFDEVAW</sequence>